<accession>A0A1H4IXC7</accession>
<sequence>MGLIKFVAMGSDEAKAFRNGAPDAYGMKPERRLSDGSGVPCRHCLRSVPEGTPYLTLAYRPFPQTQPYAETGPVFLCAEECERAPDSDVMPALFRARTEWLLRGYGHDDRIVYGTGAVTPKQDICTRAHELLQREDIAYLHMRSAQYNCYQVRIDRA</sequence>
<dbReference type="EMBL" id="FNSL01000001">
    <property type="protein sequence ID" value="SEB38719.1"/>
    <property type="molecule type" value="Genomic_DNA"/>
</dbReference>
<dbReference type="RefSeq" id="WP_007008272.1">
    <property type="nucleotide sequence ID" value="NZ_FNSL01000001.1"/>
</dbReference>
<evidence type="ECO:0008006" key="3">
    <source>
        <dbReference type="Google" id="ProtNLM"/>
    </source>
</evidence>
<proteinExistence type="predicted"/>
<reference evidence="2" key="1">
    <citation type="submission" date="2016-10" db="EMBL/GenBank/DDBJ databases">
        <authorList>
            <person name="Varghese N."/>
            <person name="Submissions S."/>
        </authorList>
    </citation>
    <scope>NUCLEOTIDE SEQUENCE [LARGE SCALE GENOMIC DNA]</scope>
    <source>
        <strain evidence="2">ES.061</strain>
    </source>
</reference>
<organism evidence="1 2">
    <name type="scientific">Nitratireductor aquibiodomus</name>
    <dbReference type="NCBI Taxonomy" id="204799"/>
    <lineage>
        <taxon>Bacteria</taxon>
        <taxon>Pseudomonadati</taxon>
        <taxon>Pseudomonadota</taxon>
        <taxon>Alphaproteobacteria</taxon>
        <taxon>Hyphomicrobiales</taxon>
        <taxon>Phyllobacteriaceae</taxon>
        <taxon>Nitratireductor</taxon>
    </lineage>
</organism>
<dbReference type="PIRSF" id="PIRSF034110">
    <property type="entry name" value="DUF1203"/>
    <property type="match status" value="1"/>
</dbReference>
<protein>
    <recommendedName>
        <fullName evidence="3">DUF1203 domain-containing protein</fullName>
    </recommendedName>
</protein>
<dbReference type="AlphaFoldDB" id="A0A1H4IXC7"/>
<keyword evidence="2" id="KW-1185">Reference proteome</keyword>
<gene>
    <name evidence="1" type="ORF">SAMN05216452_0728</name>
</gene>
<evidence type="ECO:0000313" key="1">
    <source>
        <dbReference type="EMBL" id="SEB38719.1"/>
    </source>
</evidence>
<dbReference type="Proteomes" id="UP000199064">
    <property type="component" value="Unassembled WGS sequence"/>
</dbReference>
<evidence type="ECO:0000313" key="2">
    <source>
        <dbReference type="Proteomes" id="UP000199064"/>
    </source>
</evidence>
<dbReference type="InterPro" id="IPR009593">
    <property type="entry name" value="DUF1203"/>
</dbReference>
<dbReference type="Pfam" id="PF06718">
    <property type="entry name" value="DUF1203"/>
    <property type="match status" value="1"/>
</dbReference>
<name>A0A1H4IXC7_9HYPH</name>